<reference evidence="3" key="1">
    <citation type="journal article" date="2019" name="Int. J. Syst. Evol. Microbiol.">
        <title>The Global Catalogue of Microorganisms (GCM) 10K type strain sequencing project: providing services to taxonomists for standard genome sequencing and annotation.</title>
        <authorList>
            <consortium name="The Broad Institute Genomics Platform"/>
            <consortium name="The Broad Institute Genome Sequencing Center for Infectious Disease"/>
            <person name="Wu L."/>
            <person name="Ma J."/>
        </authorList>
    </citation>
    <scope>NUCLEOTIDE SEQUENCE [LARGE SCALE GENOMIC DNA]</scope>
    <source>
        <strain evidence="3">CCUG 63287</strain>
    </source>
</reference>
<dbReference type="Proteomes" id="UP001595987">
    <property type="component" value="Unassembled WGS sequence"/>
</dbReference>
<dbReference type="EMBL" id="JBHSGD010000006">
    <property type="protein sequence ID" value="MFC4652895.1"/>
    <property type="molecule type" value="Genomic_DNA"/>
</dbReference>
<feature type="transmembrane region" description="Helical" evidence="1">
    <location>
        <begin position="7"/>
        <end position="25"/>
    </location>
</feature>
<sequence>MKNIKYKLMGFAYAIVSLILAYILVTHKSSYPIIMIGVIFVIVLGALLGKVVPESAKKSANRFYQKPTLYLVLYFLITLFVAWFDLPFWVNLIAYAVVLIPVGKIIISYKD</sequence>
<evidence type="ECO:0000313" key="3">
    <source>
        <dbReference type="Proteomes" id="UP001595987"/>
    </source>
</evidence>
<protein>
    <recommendedName>
        <fullName evidence="4">Integral membrane protein</fullName>
    </recommendedName>
</protein>
<comment type="caution">
    <text evidence="2">The sequence shown here is derived from an EMBL/GenBank/DDBJ whole genome shotgun (WGS) entry which is preliminary data.</text>
</comment>
<feature type="transmembrane region" description="Helical" evidence="1">
    <location>
        <begin position="69"/>
        <end position="86"/>
    </location>
</feature>
<evidence type="ECO:0000256" key="1">
    <source>
        <dbReference type="SAM" id="Phobius"/>
    </source>
</evidence>
<feature type="transmembrane region" description="Helical" evidence="1">
    <location>
        <begin position="31"/>
        <end position="48"/>
    </location>
</feature>
<evidence type="ECO:0000313" key="2">
    <source>
        <dbReference type="EMBL" id="MFC4652895.1"/>
    </source>
</evidence>
<name>A0ABV9JHD7_9LACT</name>
<keyword evidence="3" id="KW-1185">Reference proteome</keyword>
<dbReference type="RefSeq" id="WP_213536862.1">
    <property type="nucleotide sequence ID" value="NZ_BOVQ01000010.1"/>
</dbReference>
<feature type="transmembrane region" description="Helical" evidence="1">
    <location>
        <begin position="92"/>
        <end position="109"/>
    </location>
</feature>
<keyword evidence="1" id="KW-0812">Transmembrane</keyword>
<keyword evidence="1" id="KW-0472">Membrane</keyword>
<gene>
    <name evidence="2" type="ORF">ACFO26_08230</name>
</gene>
<evidence type="ECO:0008006" key="4">
    <source>
        <dbReference type="Google" id="ProtNLM"/>
    </source>
</evidence>
<organism evidence="2 3">
    <name type="scientific">Lactococcus nasutitermitis</name>
    <dbReference type="NCBI Taxonomy" id="1652957"/>
    <lineage>
        <taxon>Bacteria</taxon>
        <taxon>Bacillati</taxon>
        <taxon>Bacillota</taxon>
        <taxon>Bacilli</taxon>
        <taxon>Lactobacillales</taxon>
        <taxon>Streptococcaceae</taxon>
        <taxon>Lactococcus</taxon>
    </lineage>
</organism>
<keyword evidence="1" id="KW-1133">Transmembrane helix</keyword>
<accession>A0ABV9JHD7</accession>
<proteinExistence type="predicted"/>